<dbReference type="RefSeq" id="WP_343856805.1">
    <property type="nucleotide sequence ID" value="NZ_BAAAFD010000002.1"/>
</dbReference>
<proteinExistence type="predicted"/>
<sequence length="204" mass="23597">MNDQLAIPKWKDSILSNLQRSSNSPESRYLQLATVDSQNRPAVRTLVFRDFLENSADIIMHTDLRSHKVSEIAHQSRGQICWYFSLSREQFRLDGSIELISKSSSKNISTDYDCQQLREDHWRRLSAPAKAGYFWAAPGSHYQTNNESDNQTQTKAANETISEHFALLIFHIDHVDQLQLTPSPHQRTVFTLQDGHWHHSRINP</sequence>
<evidence type="ECO:0000313" key="3">
    <source>
        <dbReference type="Proteomes" id="UP001500359"/>
    </source>
</evidence>
<dbReference type="InterPro" id="IPR012349">
    <property type="entry name" value="Split_barrel_FMN-bd"/>
</dbReference>
<organism evidence="2 3">
    <name type="scientific">Aliiglaciecola litoralis</name>
    <dbReference type="NCBI Taxonomy" id="582857"/>
    <lineage>
        <taxon>Bacteria</taxon>
        <taxon>Pseudomonadati</taxon>
        <taxon>Pseudomonadota</taxon>
        <taxon>Gammaproteobacteria</taxon>
        <taxon>Alteromonadales</taxon>
        <taxon>Alteromonadaceae</taxon>
        <taxon>Aliiglaciecola</taxon>
    </lineage>
</organism>
<dbReference type="InterPro" id="IPR024624">
    <property type="entry name" value="Pyridox_Oxase_Alr4036_FMN-bd"/>
</dbReference>
<protein>
    <recommendedName>
        <fullName evidence="1">Pyridoxamine 5'-phosphate oxidase Alr4036 family FMN-binding domain-containing protein</fullName>
    </recommendedName>
</protein>
<dbReference type="SUPFAM" id="SSF50475">
    <property type="entry name" value="FMN-binding split barrel"/>
    <property type="match status" value="1"/>
</dbReference>
<dbReference type="EMBL" id="BAAAFD010000002">
    <property type="protein sequence ID" value="GAA0853957.1"/>
    <property type="molecule type" value="Genomic_DNA"/>
</dbReference>
<reference evidence="2 3" key="1">
    <citation type="journal article" date="2019" name="Int. J. Syst. Evol. Microbiol.">
        <title>The Global Catalogue of Microorganisms (GCM) 10K type strain sequencing project: providing services to taxonomists for standard genome sequencing and annotation.</title>
        <authorList>
            <consortium name="The Broad Institute Genomics Platform"/>
            <consortium name="The Broad Institute Genome Sequencing Center for Infectious Disease"/>
            <person name="Wu L."/>
            <person name="Ma J."/>
        </authorList>
    </citation>
    <scope>NUCLEOTIDE SEQUENCE [LARGE SCALE GENOMIC DNA]</scope>
    <source>
        <strain evidence="2 3">JCM 15896</strain>
    </source>
</reference>
<gene>
    <name evidence="2" type="ORF">GCM10009114_08140</name>
</gene>
<feature type="domain" description="Pyridoxamine 5'-phosphate oxidase Alr4036 family FMN-binding" evidence="1">
    <location>
        <begin position="8"/>
        <end position="100"/>
    </location>
</feature>
<name>A0ABN1LDU0_9ALTE</name>
<dbReference type="Proteomes" id="UP001500359">
    <property type="component" value="Unassembled WGS sequence"/>
</dbReference>
<dbReference type="PANTHER" id="PTHR28243">
    <property type="entry name" value="AGL049CP"/>
    <property type="match status" value="1"/>
</dbReference>
<dbReference type="PANTHER" id="PTHR28243:SF1">
    <property type="entry name" value="PYRIDOXAMINE 5'-PHOSPHATE OXIDASE ALR4036 FAMILY FMN-BINDING DOMAIN-CONTAINING PROTEIN"/>
    <property type="match status" value="1"/>
</dbReference>
<accession>A0ABN1LDU0</accession>
<comment type="caution">
    <text evidence="2">The sequence shown here is derived from an EMBL/GenBank/DDBJ whole genome shotgun (WGS) entry which is preliminary data.</text>
</comment>
<evidence type="ECO:0000313" key="2">
    <source>
        <dbReference type="EMBL" id="GAA0853957.1"/>
    </source>
</evidence>
<keyword evidence="3" id="KW-1185">Reference proteome</keyword>
<dbReference type="Gene3D" id="2.30.110.10">
    <property type="entry name" value="Electron Transport, Fmn-binding Protein, Chain A"/>
    <property type="match status" value="1"/>
</dbReference>
<evidence type="ECO:0000259" key="1">
    <source>
        <dbReference type="Pfam" id="PF12766"/>
    </source>
</evidence>
<dbReference type="Pfam" id="PF12766">
    <property type="entry name" value="Pyridox_oxase_2"/>
    <property type="match status" value="1"/>
</dbReference>